<evidence type="ECO:0000256" key="1">
    <source>
        <dbReference type="ARBA" id="ARBA00023054"/>
    </source>
</evidence>
<protein>
    <submittedName>
        <fullName evidence="6">Ankyrin repeat domain-containing protein 26</fullName>
    </submittedName>
</protein>
<name>L9JMP0_TUPCH</name>
<feature type="coiled-coil region" evidence="3">
    <location>
        <begin position="599"/>
        <end position="633"/>
    </location>
</feature>
<evidence type="ECO:0000313" key="7">
    <source>
        <dbReference type="Proteomes" id="UP000011518"/>
    </source>
</evidence>
<feature type="region of interest" description="Disordered" evidence="4">
    <location>
        <begin position="302"/>
        <end position="346"/>
    </location>
</feature>
<dbReference type="STRING" id="246437.L9JMP0"/>
<dbReference type="PANTHER" id="PTHR24147:SF64">
    <property type="entry name" value="ANKYRIN REPEAT DOMAIN-CONTAINING PROTEIN 19-RELATED"/>
    <property type="match status" value="1"/>
</dbReference>
<proteinExistence type="predicted"/>
<dbReference type="PROSITE" id="PS50088">
    <property type="entry name" value="ANK_REPEAT"/>
    <property type="match status" value="2"/>
</dbReference>
<dbReference type="SMART" id="SM00248">
    <property type="entry name" value="ANK"/>
    <property type="match status" value="4"/>
</dbReference>
<evidence type="ECO:0000256" key="3">
    <source>
        <dbReference type="SAM" id="Coils"/>
    </source>
</evidence>
<organism evidence="6 7">
    <name type="scientific">Tupaia chinensis</name>
    <name type="common">Chinese tree shrew</name>
    <name type="synonym">Tupaia belangeri chinensis</name>
    <dbReference type="NCBI Taxonomy" id="246437"/>
    <lineage>
        <taxon>Eukaryota</taxon>
        <taxon>Metazoa</taxon>
        <taxon>Chordata</taxon>
        <taxon>Craniata</taxon>
        <taxon>Vertebrata</taxon>
        <taxon>Euteleostomi</taxon>
        <taxon>Mammalia</taxon>
        <taxon>Eutheria</taxon>
        <taxon>Euarchontoglires</taxon>
        <taxon>Scandentia</taxon>
        <taxon>Tupaiidae</taxon>
        <taxon>Tupaia</taxon>
    </lineage>
</organism>
<sequence length="785" mass="91499">MAVQCQHEKCANILLEHGADPKAADAKGYTALHYAAHHGMISMAEKLLSLHVHVDVRSEAKMTPLLCAINADKPQMVEFLLNKNANVYAVDEMHRTALMFAAKHRSTYLVELFLHLGVNPCYKDDLGYTAEIYANFSGFNTCCELLSKSVEKFKPEMFQSYNAIGKKSSGDSIQSIFKKPKRDDSRPTKGDDVLDLDTKEGERISTIGEKENGIDVIEQEQRKKDDLTCDRVRRTCRQSARSNFRTGDDEVIESFWESEVDEETHRRSEMETSKNVLDGAVALSWDEGDGFTQQSAKVDHQQFPAKENLHERNLEEERPTKETSKEKKKSYQAASEDHDLPHSNYKNPAVLRVDSKDADSQIKIQDAMLPGERLIEHKESHYEELIGRIQRLENEESGLQKELSETKEINSQLEVKKVKWEEECCSLWENLKDKEEQYNEVEVKGQLEIDLRTLDVELDTGKDTLYQVEEEHENTKKKVSLEQSFRIIQDEIMTHHLYEQEELEMTQKKRNSEVSDKYKIEKYPLGAEHILQNEIAQLRVEIDKIQHLNQEKEKKYVEDIQILKEKTHDLEKTIKWNEASLSKTISQHSEELNVLRTQNMMLNYELENEKQSKERLEAEVESYHSRLAAAIRDRDQNQKSKRDLELAFQRTSDTWFCVQRKMNEEIMKLKEENESLSQPSETESKVHNLQTVVYLREKTPREENLLLQQVERILSKAQGLLKEIEFKYEENCRLQSKNMLLRQQLENAQKEADAKARTMDMQDRLCETIKHHVQSEKQSLMVQEK</sequence>
<dbReference type="InterPro" id="IPR036770">
    <property type="entry name" value="Ankyrin_rpt-contain_sf"/>
</dbReference>
<keyword evidence="1 3" id="KW-0175">Coiled coil</keyword>
<dbReference type="Pfam" id="PF12796">
    <property type="entry name" value="Ank_2"/>
    <property type="match status" value="1"/>
</dbReference>
<evidence type="ECO:0000256" key="4">
    <source>
        <dbReference type="SAM" id="MobiDB-lite"/>
    </source>
</evidence>
<dbReference type="SUPFAM" id="SSF48403">
    <property type="entry name" value="Ankyrin repeat"/>
    <property type="match status" value="1"/>
</dbReference>
<dbReference type="PROSITE" id="PS50297">
    <property type="entry name" value="ANK_REP_REGION"/>
    <property type="match status" value="1"/>
</dbReference>
<evidence type="ECO:0000256" key="2">
    <source>
        <dbReference type="PROSITE-ProRule" id="PRU00023"/>
    </source>
</evidence>
<feature type="domain" description="CCDC144C-like coiled-coil" evidence="5">
    <location>
        <begin position="428"/>
        <end position="785"/>
    </location>
</feature>
<dbReference type="AlphaFoldDB" id="L9JMP0"/>
<feature type="repeat" description="ANK" evidence="2">
    <location>
        <begin position="27"/>
        <end position="59"/>
    </location>
</feature>
<dbReference type="InterPro" id="IPR002110">
    <property type="entry name" value="Ankyrin_rpt"/>
</dbReference>
<dbReference type="InterPro" id="IPR039497">
    <property type="entry name" value="CC144C-like_CC_dom"/>
</dbReference>
<accession>L9JMP0</accession>
<keyword evidence="2" id="KW-0040">ANK repeat</keyword>
<dbReference type="EMBL" id="KB320965">
    <property type="protein sequence ID" value="ELW51765.1"/>
    <property type="molecule type" value="Genomic_DNA"/>
</dbReference>
<dbReference type="InParanoid" id="L9JMP0"/>
<dbReference type="Proteomes" id="UP000011518">
    <property type="component" value="Unassembled WGS sequence"/>
</dbReference>
<dbReference type="PANTHER" id="PTHR24147">
    <property type="entry name" value="ANKYRIN REPEAT DOMAIN 36-RELATED"/>
    <property type="match status" value="1"/>
</dbReference>
<feature type="coiled-coil region" evidence="3">
    <location>
        <begin position="528"/>
        <end position="555"/>
    </location>
</feature>
<gene>
    <name evidence="6" type="ORF">TREES_T100016182</name>
</gene>
<feature type="coiled-coil region" evidence="3">
    <location>
        <begin position="707"/>
        <end position="758"/>
    </location>
</feature>
<reference evidence="7" key="1">
    <citation type="submission" date="2012-07" db="EMBL/GenBank/DDBJ databases">
        <title>Genome of the Chinese tree shrew, a rising model animal genetically related to primates.</title>
        <authorList>
            <person name="Zhang G."/>
            <person name="Fan Y."/>
            <person name="Yao Y."/>
            <person name="Huang Z."/>
        </authorList>
    </citation>
    <scope>NUCLEOTIDE SEQUENCE [LARGE SCALE GENOMIC DNA]</scope>
</reference>
<feature type="coiled-coil region" evidence="3">
    <location>
        <begin position="375"/>
        <end position="423"/>
    </location>
</feature>
<feature type="repeat" description="ANK" evidence="2">
    <location>
        <begin position="60"/>
        <end position="92"/>
    </location>
</feature>
<feature type="compositionally biased region" description="Basic and acidic residues" evidence="4">
    <location>
        <begin position="307"/>
        <end position="325"/>
    </location>
</feature>
<dbReference type="Pfam" id="PF13637">
    <property type="entry name" value="Ank_4"/>
    <property type="match status" value="1"/>
</dbReference>
<keyword evidence="7" id="KW-1185">Reference proteome</keyword>
<evidence type="ECO:0000313" key="6">
    <source>
        <dbReference type="EMBL" id="ELW51765.1"/>
    </source>
</evidence>
<reference evidence="7" key="2">
    <citation type="journal article" date="2013" name="Nat. Commun.">
        <title>Genome of the Chinese tree shrew.</title>
        <authorList>
            <person name="Fan Y."/>
            <person name="Huang Z.Y."/>
            <person name="Cao C.C."/>
            <person name="Chen C.S."/>
            <person name="Chen Y.X."/>
            <person name="Fan D.D."/>
            <person name="He J."/>
            <person name="Hou H.L."/>
            <person name="Hu L."/>
            <person name="Hu X.T."/>
            <person name="Jiang X.T."/>
            <person name="Lai R."/>
            <person name="Lang Y.S."/>
            <person name="Liang B."/>
            <person name="Liao S.G."/>
            <person name="Mu D."/>
            <person name="Ma Y.Y."/>
            <person name="Niu Y.Y."/>
            <person name="Sun X.Q."/>
            <person name="Xia J.Q."/>
            <person name="Xiao J."/>
            <person name="Xiong Z.Q."/>
            <person name="Xu L."/>
            <person name="Yang L."/>
            <person name="Zhang Y."/>
            <person name="Zhao W."/>
            <person name="Zhao X.D."/>
            <person name="Zheng Y.T."/>
            <person name="Zhou J.M."/>
            <person name="Zhu Y.B."/>
            <person name="Zhang G.J."/>
            <person name="Wang J."/>
            <person name="Yao Y.G."/>
        </authorList>
    </citation>
    <scope>NUCLEOTIDE SEQUENCE [LARGE SCALE GENOMIC DNA]</scope>
</reference>
<evidence type="ECO:0000259" key="5">
    <source>
        <dbReference type="Pfam" id="PF14915"/>
    </source>
</evidence>
<dbReference type="InterPro" id="IPR050657">
    <property type="entry name" value="Ankyrin_repeat_domain"/>
</dbReference>
<dbReference type="Gene3D" id="1.25.40.20">
    <property type="entry name" value="Ankyrin repeat-containing domain"/>
    <property type="match status" value="1"/>
</dbReference>
<dbReference type="Pfam" id="PF14915">
    <property type="entry name" value="CCDC144C"/>
    <property type="match status" value="1"/>
</dbReference>